<feature type="compositionally biased region" description="Gly residues" evidence="1">
    <location>
        <begin position="322"/>
        <end position="332"/>
    </location>
</feature>
<evidence type="ECO:0000313" key="4">
    <source>
        <dbReference type="Proteomes" id="UP000198287"/>
    </source>
</evidence>
<feature type="signal peptide" evidence="2">
    <location>
        <begin position="1"/>
        <end position="24"/>
    </location>
</feature>
<organism evidence="3 4">
    <name type="scientific">Folsomia candida</name>
    <name type="common">Springtail</name>
    <dbReference type="NCBI Taxonomy" id="158441"/>
    <lineage>
        <taxon>Eukaryota</taxon>
        <taxon>Metazoa</taxon>
        <taxon>Ecdysozoa</taxon>
        <taxon>Arthropoda</taxon>
        <taxon>Hexapoda</taxon>
        <taxon>Collembola</taxon>
        <taxon>Entomobryomorpha</taxon>
        <taxon>Isotomoidea</taxon>
        <taxon>Isotomidae</taxon>
        <taxon>Proisotominae</taxon>
        <taxon>Folsomia</taxon>
    </lineage>
</organism>
<reference evidence="3 4" key="1">
    <citation type="submission" date="2015-12" db="EMBL/GenBank/DDBJ databases">
        <title>The genome of Folsomia candida.</title>
        <authorList>
            <person name="Faddeeva A."/>
            <person name="Derks M.F."/>
            <person name="Anvar Y."/>
            <person name="Smit S."/>
            <person name="Van Straalen N."/>
            <person name="Roelofs D."/>
        </authorList>
    </citation>
    <scope>NUCLEOTIDE SEQUENCE [LARGE SCALE GENOMIC DNA]</scope>
    <source>
        <strain evidence="3 4">VU population</strain>
        <tissue evidence="3">Whole body</tissue>
    </source>
</reference>
<keyword evidence="2" id="KW-0732">Signal</keyword>
<feature type="region of interest" description="Disordered" evidence="1">
    <location>
        <begin position="307"/>
        <end position="332"/>
    </location>
</feature>
<comment type="caution">
    <text evidence="3">The sequence shown here is derived from an EMBL/GenBank/DDBJ whole genome shotgun (WGS) entry which is preliminary data.</text>
</comment>
<feature type="compositionally biased region" description="Polar residues" evidence="1">
    <location>
        <begin position="76"/>
        <end position="85"/>
    </location>
</feature>
<dbReference type="OrthoDB" id="10677971at2759"/>
<dbReference type="Proteomes" id="UP000198287">
    <property type="component" value="Unassembled WGS sequence"/>
</dbReference>
<name>A0A226DG70_FOLCA</name>
<dbReference type="AlphaFoldDB" id="A0A226DG70"/>
<evidence type="ECO:0000256" key="1">
    <source>
        <dbReference type="SAM" id="MobiDB-lite"/>
    </source>
</evidence>
<dbReference type="EMBL" id="LNIX01000020">
    <property type="protein sequence ID" value="OXA44130.1"/>
    <property type="molecule type" value="Genomic_DNA"/>
</dbReference>
<proteinExistence type="predicted"/>
<gene>
    <name evidence="3" type="ORF">Fcan01_21235</name>
</gene>
<sequence>MLASKWGTLILAAVLVINIGSSSAWNIFPSSLTKASIGNFTREKLASLKNHRNRLIGEMTGTKAVVNSTRTTESETLVENLSSAAPTTQTPWTPSPTEEVDLSNSTLPLISRESLLQELQQILPNKDEVFNKINEVGDKLVEMKERLEPEVKKYLTEKYNSFLNNLIPYSETIGVPTYVLNSLKIPQNFDPRLHLIESLMKSSHVTKVVNSIQDLGILKKRTGESIQARSGGDEDFVSDQEPVTKYHYHSKPVTASQIISDRMGYEAGYENGSPRSDEDGGDIMRKGYYLDDDEAVSDLLTAAGSQVARGHNGHSTSRGDHYGGGYGHGHGGDSGGGLSDPFTILGGLAFLTYLAMLIQQQMAAMPATPGRGRETLKMNEDTISKTIPLILAKLKLTDKHRLTSLATDLQKKMMSSPHHSPPPKIIVQSPIARKITTKTSPCSNLCQILGKLKKTLPTTNP</sequence>
<evidence type="ECO:0000256" key="2">
    <source>
        <dbReference type="SAM" id="SignalP"/>
    </source>
</evidence>
<feature type="chain" id="PRO_5012172071" evidence="2">
    <location>
        <begin position="25"/>
        <end position="461"/>
    </location>
</feature>
<protein>
    <submittedName>
        <fullName evidence="3">Uncharacterized protein</fullName>
    </submittedName>
</protein>
<feature type="region of interest" description="Disordered" evidence="1">
    <location>
        <begin position="76"/>
        <end position="99"/>
    </location>
</feature>
<keyword evidence="4" id="KW-1185">Reference proteome</keyword>
<evidence type="ECO:0000313" key="3">
    <source>
        <dbReference type="EMBL" id="OXA44130.1"/>
    </source>
</evidence>
<feature type="compositionally biased region" description="Low complexity" evidence="1">
    <location>
        <begin position="86"/>
        <end position="97"/>
    </location>
</feature>
<accession>A0A226DG70</accession>